<protein>
    <submittedName>
        <fullName evidence="1">Uncharacterized protein</fullName>
    </submittedName>
</protein>
<sequence>MSILKRKKIKVDLGTVTIQLPEHIIAAAIEMQVVKMLEADDQFQAWLREQVVKEIELVGPMHPNMQAVVESVRDHLDRYPLIGNDPAFQDYVGQKIFEWLQKPAR</sequence>
<dbReference type="Proteomes" id="UP000226037">
    <property type="component" value="Segment"/>
</dbReference>
<name>A0A249XSS3_9CAUD</name>
<keyword evidence="2" id="KW-1185">Reference proteome</keyword>
<evidence type="ECO:0000313" key="2">
    <source>
        <dbReference type="Proteomes" id="UP000226037"/>
    </source>
</evidence>
<proteinExistence type="predicted"/>
<organism evidence="1 2">
    <name type="scientific">Mycobacterium phage Phabba</name>
    <dbReference type="NCBI Taxonomy" id="2027899"/>
    <lineage>
        <taxon>Viruses</taxon>
        <taxon>Duplodnaviria</taxon>
        <taxon>Heunggongvirae</taxon>
        <taxon>Uroviricota</taxon>
        <taxon>Caudoviricetes</taxon>
        <taxon>Ceeclamvirinae</taxon>
        <taxon>Myrnavirus</taxon>
        <taxon>Myrnavirus phabba</taxon>
        <taxon>Myranavirus phabba</taxon>
    </lineage>
</organism>
<dbReference type="EMBL" id="MF668280">
    <property type="protein sequence ID" value="ASZ74768.1"/>
    <property type="molecule type" value="Genomic_DNA"/>
</dbReference>
<evidence type="ECO:0000313" key="1">
    <source>
        <dbReference type="EMBL" id="ASZ74768.1"/>
    </source>
</evidence>
<gene>
    <name evidence="1" type="ORF">SEA_PHABBA_231</name>
</gene>
<accession>A0A249XSS3</accession>
<reference evidence="2" key="1">
    <citation type="submission" date="2017-08" db="EMBL/GenBank/DDBJ databases">
        <authorList>
            <person name="de Groot N.N."/>
        </authorList>
    </citation>
    <scope>NUCLEOTIDE SEQUENCE [LARGE SCALE GENOMIC DNA]</scope>
</reference>